<accession>A0A433J201</accession>
<organism evidence="2 3">
    <name type="scientific">Azospirillum doebereinerae</name>
    <dbReference type="NCBI Taxonomy" id="92933"/>
    <lineage>
        <taxon>Bacteria</taxon>
        <taxon>Pseudomonadati</taxon>
        <taxon>Pseudomonadota</taxon>
        <taxon>Alphaproteobacteria</taxon>
        <taxon>Rhodospirillales</taxon>
        <taxon>Azospirillaceae</taxon>
        <taxon>Azospirillum</taxon>
    </lineage>
</organism>
<comment type="caution">
    <text evidence="2">The sequence shown here is derived from an EMBL/GenBank/DDBJ whole genome shotgun (WGS) entry which is preliminary data.</text>
</comment>
<dbReference type="RefSeq" id="WP_127003282.1">
    <property type="nucleotide sequence ID" value="NZ_JBNPXW010000005.1"/>
</dbReference>
<dbReference type="GO" id="GO:0005886">
    <property type="term" value="C:plasma membrane"/>
    <property type="evidence" value="ECO:0007669"/>
    <property type="project" value="TreeGrafter"/>
</dbReference>
<keyword evidence="3" id="KW-1185">Reference proteome</keyword>
<dbReference type="InterPro" id="IPR010364">
    <property type="entry name" value="Uncharacterised_IM_CreD"/>
</dbReference>
<keyword evidence="1" id="KW-0812">Transmembrane</keyword>
<dbReference type="NCBIfam" id="NF008712">
    <property type="entry name" value="PRK11715.1-1"/>
    <property type="match status" value="1"/>
</dbReference>
<dbReference type="PANTHER" id="PTHR30092:SF0">
    <property type="entry name" value="INNER MEMBRANE PROTEIN CRED"/>
    <property type="match status" value="1"/>
</dbReference>
<gene>
    <name evidence="2" type="primary">creD</name>
    <name evidence="2" type="ORF">EJ913_25615</name>
</gene>
<proteinExistence type="predicted"/>
<protein>
    <submittedName>
        <fullName evidence="2">Cell envelope integrity protein CreD</fullName>
    </submittedName>
</protein>
<feature type="transmembrane region" description="Helical" evidence="1">
    <location>
        <begin position="395"/>
        <end position="414"/>
    </location>
</feature>
<dbReference type="Pfam" id="PF06123">
    <property type="entry name" value="CreD"/>
    <property type="match status" value="1"/>
</dbReference>
<dbReference type="AlphaFoldDB" id="A0A433J201"/>
<evidence type="ECO:0000313" key="2">
    <source>
        <dbReference type="EMBL" id="RUQ65127.1"/>
    </source>
</evidence>
<name>A0A433J201_9PROT</name>
<dbReference type="OrthoDB" id="9791851at2"/>
<dbReference type="PANTHER" id="PTHR30092">
    <property type="entry name" value="INNER MEMBRANE PROTEIN CRED"/>
    <property type="match status" value="1"/>
</dbReference>
<dbReference type="EMBL" id="RZIJ01000027">
    <property type="protein sequence ID" value="RUQ65127.1"/>
    <property type="molecule type" value="Genomic_DNA"/>
</dbReference>
<feature type="transmembrane region" description="Helical" evidence="1">
    <location>
        <begin position="420"/>
        <end position="440"/>
    </location>
</feature>
<feature type="transmembrane region" description="Helical" evidence="1">
    <location>
        <begin position="317"/>
        <end position="338"/>
    </location>
</feature>
<dbReference type="Proteomes" id="UP000280346">
    <property type="component" value="Unassembled WGS sequence"/>
</dbReference>
<reference evidence="2 3" key="1">
    <citation type="submission" date="2018-12" db="EMBL/GenBank/DDBJ databases">
        <authorList>
            <person name="Yang Y."/>
        </authorList>
    </citation>
    <scope>NUCLEOTIDE SEQUENCE [LARGE SCALE GENOMIC DNA]</scope>
    <source>
        <strain evidence="2 3">GSF71</strain>
    </source>
</reference>
<feature type="transmembrane region" description="Helical" evidence="1">
    <location>
        <begin position="369"/>
        <end position="388"/>
    </location>
</feature>
<keyword evidence="1" id="KW-0472">Membrane</keyword>
<evidence type="ECO:0000256" key="1">
    <source>
        <dbReference type="SAM" id="Phobius"/>
    </source>
</evidence>
<sequence>MSMPSDPPKPRAPAPPVPRRRWSLKLLQIILLLLLTLAASWPIAGIVEEREARQSVLREEFVRSWGLRQVVRPPTLAVPYRTATGRGPYYLKLAPRELTTQVTLVPEQKKRGLFSATVYTATVEMTGSVSIPFWPNIEQVVGEGSTIDWKKSVVMMQATELGGMTTDDHIVWNGVKLPWRSCAEAIGSSADCKGAVLVANPNMPPDPSSETDIPFKAMVTLRGTGDFRQILDARESTTIIKAPWSTPSFVGTMLPSRQRVGDNGFEAEWFTVNYAKWLIRSTGTLSENVSLQDCESVGVDLLEAVPTYRMINRASKYTILFVVLSFTVYALFELLSTVRIHNVQYGLLGLSMTLFNLLLVSFAEPLGYAAGYGISTALVLTQATLYTAAVTRRALPTVIFGAVLSTLFGFLYVLLSMETYALLAGSVALFVVLSAVMAVTQRIDWRAEES</sequence>
<keyword evidence="1" id="KW-1133">Transmembrane helix</keyword>
<evidence type="ECO:0000313" key="3">
    <source>
        <dbReference type="Proteomes" id="UP000280346"/>
    </source>
</evidence>